<accession>A0A1X0P119</accession>
<dbReference type="OrthoDB" id="266845at2759"/>
<sequence>MARGRRPGTSSSSTTAGVGRGGRKTPVENSQSISTPIQPASPVAVNDGGSFAGGRGRGKRGRPSSSQSAAQNQQQPQQQQQQQQQQKSGILTLQRNNPIVSFWKGFCRHDALTQALANIGTMIEAESPLLVSSSQPEYPFSGLSTDRILVAIQAIVDAIALMEFFDNSEENDSLGEKKCQVWETVQNLVRMSEAAVPMKFSALIRTSVVNGVSEMTSTTTSTNISNIPPTTSWTLRDRLRRLKRLWQLHKVHTCILPSLRECKSKSDIVTLFFGNTQDKANTIESMPEITSLHKQEQQLINDLMEEVNDNNLCMESCGTVSFPPLRVSAGSYIIHKRSRFEVLGYLLNVAEFFGLPAFLRYIRVNAERSRSCLDHSPMTYMSFTANNTESHLDGSPSSSLPPLLFPSPCDLDPRCYRVSVPDQIQLVQGELIELANNYCSFGILVGEADQILLLLHTSATCQEGMKTGRGGVAGEGTVGSVKLEQSNGNPLPNVGKEKLKSDPLLSYARLFIPTANKGDTKKKSVYWLCDNRWNCSMKYYALVLAVVVPQNDLCENEEVEEVVEVGEQKGCEEAKIKKGEKSSGGSVNTIVPYYVAAVLELSRS</sequence>
<dbReference type="AlphaFoldDB" id="A0A1X0P119"/>
<gene>
    <name evidence="2" type="ORF">TM35_000092690</name>
</gene>
<dbReference type="RefSeq" id="XP_028884285.1">
    <property type="nucleotide sequence ID" value="XM_029024508.1"/>
</dbReference>
<name>A0A1X0P119_9TRYP</name>
<evidence type="ECO:0000313" key="3">
    <source>
        <dbReference type="Proteomes" id="UP000192257"/>
    </source>
</evidence>
<comment type="caution">
    <text evidence="2">The sequence shown here is derived from an EMBL/GenBank/DDBJ whole genome shotgun (WGS) entry which is preliminary data.</text>
</comment>
<feature type="region of interest" description="Disordered" evidence="1">
    <location>
        <begin position="1"/>
        <end position="89"/>
    </location>
</feature>
<dbReference type="EMBL" id="NBCO01000009">
    <property type="protein sequence ID" value="ORC90219.1"/>
    <property type="molecule type" value="Genomic_DNA"/>
</dbReference>
<dbReference type="GeneID" id="39984288"/>
<proteinExistence type="predicted"/>
<evidence type="ECO:0000313" key="2">
    <source>
        <dbReference type="EMBL" id="ORC90219.1"/>
    </source>
</evidence>
<evidence type="ECO:0000256" key="1">
    <source>
        <dbReference type="SAM" id="MobiDB-lite"/>
    </source>
</evidence>
<feature type="compositionally biased region" description="Low complexity" evidence="1">
    <location>
        <begin position="7"/>
        <end position="17"/>
    </location>
</feature>
<feature type="compositionally biased region" description="Low complexity" evidence="1">
    <location>
        <begin position="63"/>
        <end position="86"/>
    </location>
</feature>
<reference evidence="2 3" key="1">
    <citation type="submission" date="2017-03" db="EMBL/GenBank/DDBJ databases">
        <title>An alternative strategy for trypanosome survival in the mammalian bloodstream revealed through genome and transcriptome analysis of the ubiquitous bovine parasite Trypanosoma (Megatrypanum) theileri.</title>
        <authorList>
            <person name="Kelly S."/>
            <person name="Ivens A."/>
            <person name="Mott A."/>
            <person name="O'Neill E."/>
            <person name="Emms D."/>
            <person name="Macleod O."/>
            <person name="Voorheis P."/>
            <person name="Matthews J."/>
            <person name="Matthews K."/>
            <person name="Carrington M."/>
        </authorList>
    </citation>
    <scope>NUCLEOTIDE SEQUENCE [LARGE SCALE GENOMIC DNA]</scope>
    <source>
        <strain evidence="2">Edinburgh</strain>
    </source>
</reference>
<dbReference type="Proteomes" id="UP000192257">
    <property type="component" value="Unassembled WGS sequence"/>
</dbReference>
<dbReference type="VEuPathDB" id="TriTrypDB:TM35_000092690"/>
<feature type="compositionally biased region" description="Polar residues" evidence="1">
    <location>
        <begin position="27"/>
        <end position="38"/>
    </location>
</feature>
<organism evidence="2 3">
    <name type="scientific">Trypanosoma theileri</name>
    <dbReference type="NCBI Taxonomy" id="67003"/>
    <lineage>
        <taxon>Eukaryota</taxon>
        <taxon>Discoba</taxon>
        <taxon>Euglenozoa</taxon>
        <taxon>Kinetoplastea</taxon>
        <taxon>Metakinetoplastina</taxon>
        <taxon>Trypanosomatida</taxon>
        <taxon>Trypanosomatidae</taxon>
        <taxon>Trypanosoma</taxon>
    </lineage>
</organism>
<keyword evidence="3" id="KW-1185">Reference proteome</keyword>
<protein>
    <submittedName>
        <fullName evidence="2">Uncharacterized protein</fullName>
    </submittedName>
</protein>